<feature type="compositionally biased region" description="Low complexity" evidence="9">
    <location>
        <begin position="152"/>
        <end position="168"/>
    </location>
</feature>
<dbReference type="Pfam" id="PF05064">
    <property type="entry name" value="Nsp1_C"/>
    <property type="match status" value="1"/>
</dbReference>
<feature type="compositionally biased region" description="Low complexity" evidence="9">
    <location>
        <begin position="243"/>
        <end position="275"/>
    </location>
</feature>
<proteinExistence type="inferred from homology"/>
<dbReference type="Proteomes" id="UP000789739">
    <property type="component" value="Unassembled WGS sequence"/>
</dbReference>
<evidence type="ECO:0000256" key="4">
    <source>
        <dbReference type="ARBA" id="ARBA00022816"/>
    </source>
</evidence>
<dbReference type="PANTHER" id="PTHR12084">
    <property type="entry name" value="NUCLEAR PORE GLYCOPROTEIN P62-RELATED"/>
    <property type="match status" value="1"/>
</dbReference>
<keyword evidence="6" id="KW-0811">Translocation</keyword>
<feature type="domain" description="Nucleoporin NSP1-like C-terminal" evidence="10">
    <location>
        <begin position="276"/>
        <end position="376"/>
    </location>
</feature>
<dbReference type="AlphaFoldDB" id="A0A9N9AKL5"/>
<dbReference type="InterPro" id="IPR007758">
    <property type="entry name" value="Nucleoporin_NSP1_C"/>
</dbReference>
<organism evidence="11 12">
    <name type="scientific">Paraglomus brasilianum</name>
    <dbReference type="NCBI Taxonomy" id="144538"/>
    <lineage>
        <taxon>Eukaryota</taxon>
        <taxon>Fungi</taxon>
        <taxon>Fungi incertae sedis</taxon>
        <taxon>Mucoromycota</taxon>
        <taxon>Glomeromycotina</taxon>
        <taxon>Glomeromycetes</taxon>
        <taxon>Paraglomerales</taxon>
        <taxon>Paraglomeraceae</taxon>
        <taxon>Paraglomus</taxon>
    </lineage>
</organism>
<reference evidence="11" key="1">
    <citation type="submission" date="2021-06" db="EMBL/GenBank/DDBJ databases">
        <authorList>
            <person name="Kallberg Y."/>
            <person name="Tangrot J."/>
            <person name="Rosling A."/>
        </authorList>
    </citation>
    <scope>NUCLEOTIDE SEQUENCE</scope>
    <source>
        <strain evidence="11">BR232B</strain>
    </source>
</reference>
<dbReference type="GO" id="GO:0006405">
    <property type="term" value="P:RNA export from nucleus"/>
    <property type="evidence" value="ECO:0007669"/>
    <property type="project" value="TreeGrafter"/>
</dbReference>
<protein>
    <submittedName>
        <fullName evidence="11">8888_t:CDS:1</fullName>
    </submittedName>
</protein>
<feature type="region of interest" description="Disordered" evidence="9">
    <location>
        <begin position="237"/>
        <end position="275"/>
    </location>
</feature>
<accession>A0A9N9AKL5</accession>
<dbReference type="GO" id="GO:0044613">
    <property type="term" value="C:nuclear pore central transport channel"/>
    <property type="evidence" value="ECO:0007669"/>
    <property type="project" value="TreeGrafter"/>
</dbReference>
<dbReference type="PANTHER" id="PTHR12084:SF0">
    <property type="entry name" value="NUCLEAR PORE GLYCOPROTEIN P62"/>
    <property type="match status" value="1"/>
</dbReference>
<keyword evidence="5" id="KW-0653">Protein transport</keyword>
<evidence type="ECO:0000256" key="7">
    <source>
        <dbReference type="ARBA" id="ARBA00023132"/>
    </source>
</evidence>
<dbReference type="InterPro" id="IPR026010">
    <property type="entry name" value="NSP1/NUP62"/>
</dbReference>
<name>A0A9N9AKL5_9GLOM</name>
<evidence type="ECO:0000313" key="12">
    <source>
        <dbReference type="Proteomes" id="UP000789739"/>
    </source>
</evidence>
<comment type="similarity">
    <text evidence="2">Belongs to the nucleoporin NSP1/NUP62 family.</text>
</comment>
<evidence type="ECO:0000313" key="11">
    <source>
        <dbReference type="EMBL" id="CAG8536090.1"/>
    </source>
</evidence>
<evidence type="ECO:0000256" key="5">
    <source>
        <dbReference type="ARBA" id="ARBA00022927"/>
    </source>
</evidence>
<gene>
    <name evidence="11" type="ORF">PBRASI_LOCUS4353</name>
</gene>
<keyword evidence="12" id="KW-1185">Reference proteome</keyword>
<evidence type="ECO:0000256" key="1">
    <source>
        <dbReference type="ARBA" id="ARBA00004567"/>
    </source>
</evidence>
<feature type="compositionally biased region" description="Polar residues" evidence="9">
    <location>
        <begin position="1"/>
        <end position="14"/>
    </location>
</feature>
<comment type="subcellular location">
    <subcellularLocation>
        <location evidence="1">Nucleus</location>
        <location evidence="1">Nuclear pore complex</location>
    </subcellularLocation>
</comment>
<dbReference type="EMBL" id="CAJVPI010000446">
    <property type="protein sequence ID" value="CAG8536090.1"/>
    <property type="molecule type" value="Genomic_DNA"/>
</dbReference>
<evidence type="ECO:0000256" key="2">
    <source>
        <dbReference type="ARBA" id="ARBA00005911"/>
    </source>
</evidence>
<evidence type="ECO:0000259" key="10">
    <source>
        <dbReference type="Pfam" id="PF05064"/>
    </source>
</evidence>
<evidence type="ECO:0000256" key="9">
    <source>
        <dbReference type="SAM" id="MobiDB-lite"/>
    </source>
</evidence>
<keyword evidence="4" id="KW-0509">mRNA transport</keyword>
<sequence>MAFNQGNNNSTTRPTFGFGQNPGGFSFGSSTNAASPSFGGAMQNNNSILSFGSASQSATPLTFGASQTTAATSPFATAITSSAGTSPFAAAQSPQTFSGFGGLGFGGPSQAASTRPSFGGINASTTSAPASTGLGFGFGGLSQASSTKPLFGGTANTTTTTSTSAPSGLGLGFGVPTPTKPLFASTKSPLGGAVNTANTTNSTGLGFGFGGLSQAASPKPFLGGMSQASSTKPSLGSNFFARSTTPQTTTSTSATTSRLPKPISTPATTSGSAPTIPNWLKTASIEDIMNKWNKDLDVCEKGFHSQAKEIGEMDRKVIDNIGKVGEIANQVESIKSIQQVIRSDLDNIAEQSGYLEKIVEQYETKYANITAETAVDKTREKSYKLVESMNEDLDKMGQTLATIITEVNRNMSTSNAVALGDETDISAQNEEEDALDEVVKILNAHLTSLQWIDQTATKLSEQFKATKIALRDAQGNGNGVS</sequence>
<dbReference type="GO" id="GO:0051028">
    <property type="term" value="P:mRNA transport"/>
    <property type="evidence" value="ECO:0007669"/>
    <property type="project" value="UniProtKB-KW"/>
</dbReference>
<dbReference type="GO" id="GO:0017056">
    <property type="term" value="F:structural constituent of nuclear pore"/>
    <property type="evidence" value="ECO:0007669"/>
    <property type="project" value="InterPro"/>
</dbReference>
<dbReference type="GO" id="GO:0006606">
    <property type="term" value="P:protein import into nucleus"/>
    <property type="evidence" value="ECO:0007669"/>
    <property type="project" value="TreeGrafter"/>
</dbReference>
<keyword evidence="7" id="KW-0906">Nuclear pore complex</keyword>
<dbReference type="GO" id="GO:0005543">
    <property type="term" value="F:phospholipid binding"/>
    <property type="evidence" value="ECO:0007669"/>
    <property type="project" value="TreeGrafter"/>
</dbReference>
<evidence type="ECO:0000256" key="8">
    <source>
        <dbReference type="ARBA" id="ARBA00023242"/>
    </source>
</evidence>
<dbReference type="Gene3D" id="1.20.5.170">
    <property type="match status" value="1"/>
</dbReference>
<feature type="region of interest" description="Disordered" evidence="9">
    <location>
        <begin position="152"/>
        <end position="173"/>
    </location>
</feature>
<evidence type="ECO:0000256" key="6">
    <source>
        <dbReference type="ARBA" id="ARBA00023010"/>
    </source>
</evidence>
<keyword evidence="8" id="KW-0539">Nucleus</keyword>
<dbReference type="OrthoDB" id="344345at2759"/>
<keyword evidence="3" id="KW-0813">Transport</keyword>
<evidence type="ECO:0000256" key="3">
    <source>
        <dbReference type="ARBA" id="ARBA00022448"/>
    </source>
</evidence>
<comment type="caution">
    <text evidence="11">The sequence shown here is derived from an EMBL/GenBank/DDBJ whole genome shotgun (WGS) entry which is preliminary data.</text>
</comment>
<feature type="region of interest" description="Disordered" evidence="9">
    <location>
        <begin position="1"/>
        <end position="23"/>
    </location>
</feature>